<comment type="caution">
    <text evidence="1">The sequence shown here is derived from an EMBL/GenBank/DDBJ whole genome shotgun (WGS) entry which is preliminary data.</text>
</comment>
<protein>
    <submittedName>
        <fullName evidence="1">Uncharacterized protein</fullName>
    </submittedName>
</protein>
<keyword evidence="2" id="KW-1185">Reference proteome</keyword>
<dbReference type="Proteomes" id="UP000316639">
    <property type="component" value="Unassembled WGS sequence"/>
</dbReference>
<dbReference type="RefSeq" id="WP_146354726.1">
    <property type="nucleotide sequence ID" value="NZ_VOBR01000016.1"/>
</dbReference>
<organism evidence="1 2">
    <name type="scientific">Lentzea tibetensis</name>
    <dbReference type="NCBI Taxonomy" id="2591470"/>
    <lineage>
        <taxon>Bacteria</taxon>
        <taxon>Bacillati</taxon>
        <taxon>Actinomycetota</taxon>
        <taxon>Actinomycetes</taxon>
        <taxon>Pseudonocardiales</taxon>
        <taxon>Pseudonocardiaceae</taxon>
        <taxon>Lentzea</taxon>
    </lineage>
</organism>
<sequence length="404" mass="44109">MATIRPSSEIPWGEGVLLPCVPVDDHKLQTAMKVASLVQAVLDPTDLENPKITASDARKRMAQQVRGKVQRSVTGAKKSNVIAYGQYILEGFRRERELWDTPTMQLFREDSVELFKLPDGNGVAFLLSPGDFLVNTDGETQRMAWAWAAAREPEINNAKVAVTISHGRSVSWARQIFHDFNLLGVRPNVAVGISMDSSDVATRIARELEERSPVLKNRVMQTGRQLGQNSTELVTISALRSAVVTTLIGRTGLGLGSKPIGEKLQGIDESVLLKHVLDVWKPLLEMLIPEFNRRNETVVSAPVIMAGLGVLAHQTLPNPPRSASTEQITSEDVQKLISQICWDRSARNEHGQPISPWEGIAGKITPTGKFSIGGIKEYGHAVIEALADPDSEAGKRVRLAGDAG</sequence>
<proteinExistence type="predicted"/>
<dbReference type="AlphaFoldDB" id="A0A563EPH2"/>
<name>A0A563EPH2_9PSEU</name>
<evidence type="ECO:0000313" key="1">
    <source>
        <dbReference type="EMBL" id="TWP49245.1"/>
    </source>
</evidence>
<dbReference type="OrthoDB" id="8266194at2"/>
<dbReference type="Pfam" id="PF14072">
    <property type="entry name" value="DndB"/>
    <property type="match status" value="1"/>
</dbReference>
<dbReference type="InterPro" id="IPR017642">
    <property type="entry name" value="DNA_S_mod_DndB"/>
</dbReference>
<reference evidence="1 2" key="1">
    <citation type="submission" date="2019-07" db="EMBL/GenBank/DDBJ databases">
        <title>Lentzea xizangensis sp. nov., isolated from Qinghai-Tibetan Plateau Soils.</title>
        <authorList>
            <person name="Huang J."/>
        </authorList>
    </citation>
    <scope>NUCLEOTIDE SEQUENCE [LARGE SCALE GENOMIC DNA]</scope>
    <source>
        <strain evidence="1 2">FXJ1.1311</strain>
    </source>
</reference>
<accession>A0A563EPH2</accession>
<gene>
    <name evidence="1" type="ORF">FKR81_24315</name>
</gene>
<dbReference type="EMBL" id="VOBR01000016">
    <property type="protein sequence ID" value="TWP49245.1"/>
    <property type="molecule type" value="Genomic_DNA"/>
</dbReference>
<evidence type="ECO:0000313" key="2">
    <source>
        <dbReference type="Proteomes" id="UP000316639"/>
    </source>
</evidence>